<dbReference type="Proteomes" id="UP001144313">
    <property type="component" value="Unassembled WGS sequence"/>
</dbReference>
<organism evidence="1 2">
    <name type="scientific">Glycomyces algeriensis</name>
    <dbReference type="NCBI Taxonomy" id="256037"/>
    <lineage>
        <taxon>Bacteria</taxon>
        <taxon>Bacillati</taxon>
        <taxon>Actinomycetota</taxon>
        <taxon>Actinomycetes</taxon>
        <taxon>Glycomycetales</taxon>
        <taxon>Glycomycetaceae</taxon>
        <taxon>Glycomyces</taxon>
    </lineage>
</organism>
<dbReference type="InterPro" id="IPR043740">
    <property type="entry name" value="DUF5685"/>
</dbReference>
<keyword evidence="2" id="KW-1185">Reference proteome</keyword>
<name>A0A9W6GB72_9ACTN</name>
<proteinExistence type="predicted"/>
<dbReference type="AlphaFoldDB" id="A0A9W6GB72"/>
<dbReference type="EMBL" id="BSDT01000001">
    <property type="protein sequence ID" value="GLI44810.1"/>
    <property type="molecule type" value="Genomic_DNA"/>
</dbReference>
<evidence type="ECO:0000313" key="1">
    <source>
        <dbReference type="EMBL" id="GLI44810.1"/>
    </source>
</evidence>
<protein>
    <recommendedName>
        <fullName evidence="3">Regulatory protein</fullName>
    </recommendedName>
</protein>
<evidence type="ECO:0008006" key="3">
    <source>
        <dbReference type="Google" id="ProtNLM"/>
    </source>
</evidence>
<accession>A0A9W6GB72</accession>
<dbReference type="Pfam" id="PF18937">
    <property type="entry name" value="DUF5685"/>
    <property type="match status" value="1"/>
</dbReference>
<comment type="caution">
    <text evidence="1">The sequence shown here is derived from an EMBL/GenBank/DDBJ whole genome shotgun (WGS) entry which is preliminary data.</text>
</comment>
<sequence>MFGMLAPCPSRTPEDLKPRWMGHFCGLCLELRDDAGHFARLTTNYDALALSVLVEAQQGDDADSRNAGPCALRGMRRQRIATGGGPRLAATASLLLASAKIRDHVDDGDGFAAKPGARGIAGLTADRLRAKASAIGDSIELDTAPLFAMIEAQRGIEAGTGPGTPLTAVTAPTEAATAELFAHAAFIGGRPENAEAFRTAGAAFGRLAHLLDAADDFEEDAERGAWNPLAATGSGIEDARLLAKGALADMKRALDSAVIVDATLTELLLDRYARHAFTKTFGATCSTHQTHQTAERRGYRERRDYRRDRRYDRRSRYDHGHYRPEPRNFFAGLCAFTVLCCTCQMCCRKEYEGPWSRRRREGCCRDCDACDCCPCDGDCCGCGCD</sequence>
<reference evidence="1" key="1">
    <citation type="submission" date="2022-12" db="EMBL/GenBank/DDBJ databases">
        <title>Reference genome sequencing for broad-spectrum identification of bacterial and archaeal isolates by mass spectrometry.</title>
        <authorList>
            <person name="Sekiguchi Y."/>
            <person name="Tourlousse D.M."/>
        </authorList>
    </citation>
    <scope>NUCLEOTIDE SEQUENCE</scope>
    <source>
        <strain evidence="1">LLR39Z86</strain>
    </source>
</reference>
<gene>
    <name evidence="1" type="ORF">GALLR39Z86_46600</name>
</gene>
<evidence type="ECO:0000313" key="2">
    <source>
        <dbReference type="Proteomes" id="UP001144313"/>
    </source>
</evidence>